<evidence type="ECO:0000259" key="1">
    <source>
        <dbReference type="Pfam" id="PF13456"/>
    </source>
</evidence>
<sequence length="183" mass="21086">MFKLSSYTSVFSAEAYAIYTAITVSIDLRIPKITVVTDSKSVFESIKGSHNYTNNYLIPLIKSALEEAETKGTEIRIRMKITREVIVMINRLRSNHYNLNYSLYRKNLIDNSSCPCSSPHQDIIHLIYECSYTYNDARFLRYTVDCASRAEDKMIKFSQAIANPSPCLCRLIQNFSKFCGRQF</sequence>
<dbReference type="GO" id="GO:0003676">
    <property type="term" value="F:nucleic acid binding"/>
    <property type="evidence" value="ECO:0007669"/>
    <property type="project" value="InterPro"/>
</dbReference>
<evidence type="ECO:0000313" key="2">
    <source>
        <dbReference type="EMBL" id="KYN00513.1"/>
    </source>
</evidence>
<proteinExistence type="predicted"/>
<dbReference type="Gene3D" id="3.30.420.10">
    <property type="entry name" value="Ribonuclease H-like superfamily/Ribonuclease H"/>
    <property type="match status" value="1"/>
</dbReference>
<protein>
    <recommendedName>
        <fullName evidence="1">RNase H type-1 domain-containing protein</fullName>
    </recommendedName>
</protein>
<dbReference type="AlphaFoldDB" id="A0A151IGJ4"/>
<organism evidence="2 3">
    <name type="scientific">Cyphomyrmex costatus</name>
    <dbReference type="NCBI Taxonomy" id="456900"/>
    <lineage>
        <taxon>Eukaryota</taxon>
        <taxon>Metazoa</taxon>
        <taxon>Ecdysozoa</taxon>
        <taxon>Arthropoda</taxon>
        <taxon>Hexapoda</taxon>
        <taxon>Insecta</taxon>
        <taxon>Pterygota</taxon>
        <taxon>Neoptera</taxon>
        <taxon>Endopterygota</taxon>
        <taxon>Hymenoptera</taxon>
        <taxon>Apocrita</taxon>
        <taxon>Aculeata</taxon>
        <taxon>Formicoidea</taxon>
        <taxon>Formicidae</taxon>
        <taxon>Myrmicinae</taxon>
        <taxon>Cyphomyrmex</taxon>
    </lineage>
</organism>
<dbReference type="Pfam" id="PF13456">
    <property type="entry name" value="RVT_3"/>
    <property type="match status" value="1"/>
</dbReference>
<feature type="domain" description="RNase H type-1" evidence="1">
    <location>
        <begin position="4"/>
        <end position="65"/>
    </location>
</feature>
<evidence type="ECO:0000313" key="3">
    <source>
        <dbReference type="Proteomes" id="UP000078542"/>
    </source>
</evidence>
<dbReference type="GO" id="GO:0004523">
    <property type="term" value="F:RNA-DNA hybrid ribonuclease activity"/>
    <property type="evidence" value="ECO:0007669"/>
    <property type="project" value="InterPro"/>
</dbReference>
<dbReference type="EMBL" id="KQ977715">
    <property type="protein sequence ID" value="KYN00513.1"/>
    <property type="molecule type" value="Genomic_DNA"/>
</dbReference>
<reference evidence="2 3" key="1">
    <citation type="submission" date="2016-03" db="EMBL/GenBank/DDBJ databases">
        <title>Cyphomyrmex costatus WGS genome.</title>
        <authorList>
            <person name="Nygaard S."/>
            <person name="Hu H."/>
            <person name="Boomsma J."/>
            <person name="Zhang G."/>
        </authorList>
    </citation>
    <scope>NUCLEOTIDE SEQUENCE [LARGE SCALE GENOMIC DNA]</scope>
    <source>
        <strain evidence="2">MS0001</strain>
        <tissue evidence="2">Whole body</tissue>
    </source>
</reference>
<dbReference type="SUPFAM" id="SSF53098">
    <property type="entry name" value="Ribonuclease H-like"/>
    <property type="match status" value="1"/>
</dbReference>
<gene>
    <name evidence="2" type="ORF">ALC62_08710</name>
</gene>
<accession>A0A151IGJ4</accession>
<dbReference type="InterPro" id="IPR002156">
    <property type="entry name" value="RNaseH_domain"/>
</dbReference>
<name>A0A151IGJ4_9HYME</name>
<dbReference type="InterPro" id="IPR012337">
    <property type="entry name" value="RNaseH-like_sf"/>
</dbReference>
<keyword evidence="3" id="KW-1185">Reference proteome</keyword>
<dbReference type="InterPro" id="IPR036397">
    <property type="entry name" value="RNaseH_sf"/>
</dbReference>
<dbReference type="Proteomes" id="UP000078542">
    <property type="component" value="Unassembled WGS sequence"/>
</dbReference>